<evidence type="ECO:0008006" key="2">
    <source>
        <dbReference type="Google" id="ProtNLM"/>
    </source>
</evidence>
<dbReference type="AlphaFoldDB" id="G0TRM1"/>
<reference evidence="1" key="1">
    <citation type="journal article" date="2012" name="Proc. Natl. Acad. Sci. U.S.A.">
        <title>Antigenic diversity is generated by distinct evolutionary mechanisms in African trypanosome species.</title>
        <authorList>
            <person name="Jackson A.P."/>
            <person name="Berry A."/>
            <person name="Aslett M."/>
            <person name="Allison H.C."/>
            <person name="Burton P."/>
            <person name="Vavrova-Anderson J."/>
            <person name="Brown R."/>
            <person name="Browne H."/>
            <person name="Corton N."/>
            <person name="Hauser H."/>
            <person name="Gamble J."/>
            <person name="Gilderthorp R."/>
            <person name="Marcello L."/>
            <person name="McQuillan J."/>
            <person name="Otto T.D."/>
            <person name="Quail M.A."/>
            <person name="Sanders M.J."/>
            <person name="van Tonder A."/>
            <person name="Ginger M.L."/>
            <person name="Field M.C."/>
            <person name="Barry J.D."/>
            <person name="Hertz-Fowler C."/>
            <person name="Berriman M."/>
        </authorList>
    </citation>
    <scope>NUCLEOTIDE SEQUENCE</scope>
    <source>
        <strain evidence="1">Y486</strain>
    </source>
</reference>
<accession>G0TRM1</accession>
<dbReference type="VEuPathDB" id="TriTrypDB:TvY486_0200178"/>
<evidence type="ECO:0000313" key="1">
    <source>
        <dbReference type="EMBL" id="CCC46591.1"/>
    </source>
</evidence>
<gene>
    <name evidence="1" type="ORF">TVY486_0200178</name>
</gene>
<dbReference type="EMBL" id="HE573018">
    <property type="protein sequence ID" value="CCC46591.1"/>
    <property type="molecule type" value="Genomic_DNA"/>
</dbReference>
<organism evidence="1">
    <name type="scientific">Trypanosoma vivax (strain Y486)</name>
    <dbReference type="NCBI Taxonomy" id="1055687"/>
    <lineage>
        <taxon>Eukaryota</taxon>
        <taxon>Discoba</taxon>
        <taxon>Euglenozoa</taxon>
        <taxon>Kinetoplastea</taxon>
        <taxon>Metakinetoplastina</taxon>
        <taxon>Trypanosomatida</taxon>
        <taxon>Trypanosomatidae</taxon>
        <taxon>Trypanosoma</taxon>
        <taxon>Duttonella</taxon>
    </lineage>
</organism>
<proteinExistence type="predicted"/>
<sequence length="204" mass="22820">MTSLESLLAPTHNIVVQHSQLLSPTQLRAVAESYGTVDELLSYHLKEGSDLVSIIQYKNTSDGKWCYESMRHISKVYNNYVRGVAWIHEESALLFKHKSYVGALYCPDEGSKVDTTEVCLLVYMSSISEIMRSVFLTSLNSIEGVLDLFVDDVSGGRCFLTFPNVEVAEKARRTVLASRPELGNNIHYCDTKDFLLASEKQGGK</sequence>
<name>G0TRM1_TRYVY</name>
<protein>
    <recommendedName>
        <fullName evidence="2">RRM domain-containing protein</fullName>
    </recommendedName>
</protein>